<gene>
    <name evidence="3" type="ORF">MUN88_05365</name>
</gene>
<dbReference type="PROSITE" id="PS51372">
    <property type="entry name" value="PRD_2"/>
    <property type="match status" value="2"/>
</dbReference>
<dbReference type="SUPFAM" id="SSF63520">
    <property type="entry name" value="PTS-regulatory domain, PRD"/>
    <property type="match status" value="2"/>
</dbReference>
<dbReference type="Gene3D" id="1.10.1790.10">
    <property type="entry name" value="PRD domain"/>
    <property type="match status" value="1"/>
</dbReference>
<evidence type="ECO:0000256" key="1">
    <source>
        <dbReference type="ARBA" id="ARBA00022737"/>
    </source>
</evidence>
<keyword evidence="4" id="KW-1185">Reference proteome</keyword>
<dbReference type="EMBL" id="CP095072">
    <property type="protein sequence ID" value="UOQ49518.1"/>
    <property type="molecule type" value="Genomic_DNA"/>
</dbReference>
<evidence type="ECO:0000313" key="4">
    <source>
        <dbReference type="Proteomes" id="UP000831782"/>
    </source>
</evidence>
<dbReference type="Gene3D" id="2.30.24.10">
    <property type="entry name" value="CAT RNA-binding domain"/>
    <property type="match status" value="1"/>
</dbReference>
<protein>
    <submittedName>
        <fullName evidence="3">PRD domain-containing protein</fullName>
    </submittedName>
</protein>
<evidence type="ECO:0000313" key="3">
    <source>
        <dbReference type="EMBL" id="UOQ49518.1"/>
    </source>
</evidence>
<dbReference type="Gene3D" id="1.20.890.100">
    <property type="match status" value="1"/>
</dbReference>
<dbReference type="InterPro" id="IPR011608">
    <property type="entry name" value="PRD"/>
</dbReference>
<dbReference type="SMART" id="SM01061">
    <property type="entry name" value="CAT_RBD"/>
    <property type="match status" value="1"/>
</dbReference>
<dbReference type="SUPFAM" id="SSF50151">
    <property type="entry name" value="SacY-like RNA-binding domain"/>
    <property type="match status" value="1"/>
</dbReference>
<reference evidence="3 4" key="1">
    <citation type="submission" date="2022-04" db="EMBL/GenBank/DDBJ databases">
        <title>Gracilibacillus sp. isolated from saltern.</title>
        <authorList>
            <person name="Won M."/>
            <person name="Lee C.-M."/>
            <person name="Woen H.-Y."/>
            <person name="Kwon S.-W."/>
        </authorList>
    </citation>
    <scope>NUCLEOTIDE SEQUENCE [LARGE SCALE GENOMIC DNA]</scope>
    <source>
        <strain evidence="3 4">SSWR10-1</strain>
    </source>
</reference>
<dbReference type="Pfam" id="PF00874">
    <property type="entry name" value="PRD"/>
    <property type="match status" value="2"/>
</dbReference>
<evidence type="ECO:0000259" key="2">
    <source>
        <dbReference type="PROSITE" id="PS51372"/>
    </source>
</evidence>
<feature type="domain" description="PRD" evidence="2">
    <location>
        <begin position="175"/>
        <end position="279"/>
    </location>
</feature>
<dbReference type="InterPro" id="IPR036634">
    <property type="entry name" value="PRD_sf"/>
</dbReference>
<dbReference type="InterPro" id="IPR050661">
    <property type="entry name" value="BglG_antiterminators"/>
</dbReference>
<dbReference type="PANTHER" id="PTHR30185">
    <property type="entry name" value="CRYPTIC BETA-GLUCOSIDE BGL OPERON ANTITERMINATOR"/>
    <property type="match status" value="1"/>
</dbReference>
<dbReference type="Pfam" id="PF03123">
    <property type="entry name" value="CAT_RBD"/>
    <property type="match status" value="1"/>
</dbReference>
<dbReference type="InterPro" id="IPR036650">
    <property type="entry name" value="CAT_RNA-bd_dom_sf"/>
</dbReference>
<proteinExistence type="predicted"/>
<feature type="domain" description="PRD" evidence="2">
    <location>
        <begin position="69"/>
        <end position="174"/>
    </location>
</feature>
<dbReference type="Gene3D" id="1.20.58.1950">
    <property type="match status" value="1"/>
</dbReference>
<dbReference type="RefSeq" id="WP_244721792.1">
    <property type="nucleotide sequence ID" value="NZ_CP095072.1"/>
</dbReference>
<dbReference type="NCBIfam" id="NF047357">
    <property type="entry name" value="antiterm_GlcT"/>
    <property type="match status" value="1"/>
</dbReference>
<keyword evidence="1" id="KW-0677">Repeat</keyword>
<dbReference type="Proteomes" id="UP000831782">
    <property type="component" value="Chromosome"/>
</dbReference>
<dbReference type="PANTHER" id="PTHR30185:SF16">
    <property type="entry name" value="PROTEIN GLCT"/>
    <property type="match status" value="1"/>
</dbReference>
<sequence length="279" mass="32007">MDEQVTVLKALNNNVIIAKHPFYKEVIIIGKGIGFGKQKGDVVSQEQAEKTFLLKDEQEQAQYKQLVSYIDPAILEILNEVMLLIEERMGESLHEHIHVALTDHLSFAINRANQNVNFSNPFLFEIESLYTKEFQAAQEVVSIISDRTGVQLPEAEVGFIALHIHSAVTNKTIHDMNRHHTLITELVAIIEENLHIQLTKNDINYNRLIQHLHRAIERVNQGEQLAEQTNLAKVLKATYPLCYNLAWKLVKVMQQQLHIPVDESEVLYLTIHLQRLTQS</sequence>
<organism evidence="3 4">
    <name type="scientific">Gracilibacillus caseinilyticus</name>
    <dbReference type="NCBI Taxonomy" id="2932256"/>
    <lineage>
        <taxon>Bacteria</taxon>
        <taxon>Bacillati</taxon>
        <taxon>Bacillota</taxon>
        <taxon>Bacilli</taxon>
        <taxon>Bacillales</taxon>
        <taxon>Bacillaceae</taxon>
        <taxon>Gracilibacillus</taxon>
    </lineage>
</organism>
<dbReference type="InterPro" id="IPR004341">
    <property type="entry name" value="CAT_RNA-bd_dom"/>
</dbReference>
<accession>A0ABY4F084</accession>
<name>A0ABY4F084_9BACI</name>